<dbReference type="SUPFAM" id="SSF54637">
    <property type="entry name" value="Thioesterase/thiol ester dehydrase-isomerase"/>
    <property type="match status" value="1"/>
</dbReference>
<dbReference type="STRING" id="551987.SAMN05192549_106384"/>
<keyword evidence="2" id="KW-0378">Hydrolase</keyword>
<dbReference type="FunFam" id="3.10.129.10:FF:000022">
    <property type="entry name" value="Phenylacetic acid degradation protein"/>
    <property type="match status" value="1"/>
</dbReference>
<sequence length="172" mass="17548">MNKPLDTPAVASASAPAHAAGRPVAGNAAERAQAQALAEAVGAAMYARDPASQGLGMRIDAIGPGHARLSMPVRVDMLNGHQTCHGGFIFALADSAFAFACNSHNLVTVGAGCTIDYIAPGREGDVLTAIAVEQTLSGKTGVYDVKVSNQDGVTIALFRGKSHRIQGTVIPA</sequence>
<dbReference type="InterPro" id="IPR003736">
    <property type="entry name" value="PAAI_dom"/>
</dbReference>
<evidence type="ECO:0000256" key="2">
    <source>
        <dbReference type="ARBA" id="ARBA00022801"/>
    </source>
</evidence>
<dbReference type="AlphaFoldDB" id="A0A1M7Q929"/>
<reference evidence="5" key="1">
    <citation type="submission" date="2016-11" db="EMBL/GenBank/DDBJ databases">
        <authorList>
            <person name="Varghese N."/>
            <person name="Submissions S."/>
        </authorList>
    </citation>
    <scope>NUCLEOTIDE SEQUENCE [LARGE SCALE GENOMIC DNA]</scope>
    <source>
        <strain evidence="5">Sac-22</strain>
    </source>
</reference>
<comment type="similarity">
    <text evidence="1">Belongs to the thioesterase PaaI family.</text>
</comment>
<dbReference type="Pfam" id="PF03061">
    <property type="entry name" value="4HBT"/>
    <property type="match status" value="1"/>
</dbReference>
<dbReference type="NCBIfam" id="TIGR00369">
    <property type="entry name" value="unchar_dom_1"/>
    <property type="match status" value="1"/>
</dbReference>
<dbReference type="InterPro" id="IPR006683">
    <property type="entry name" value="Thioestr_dom"/>
</dbReference>
<name>A0A1M7Q929_9BURK</name>
<dbReference type="InterPro" id="IPR052723">
    <property type="entry name" value="Acyl-CoA_thioesterase_PaaI"/>
</dbReference>
<evidence type="ECO:0000313" key="4">
    <source>
        <dbReference type="EMBL" id="SHN27184.1"/>
    </source>
</evidence>
<protein>
    <submittedName>
        <fullName evidence="4">Acyl-CoA thioesterase</fullName>
    </submittedName>
</protein>
<keyword evidence="5" id="KW-1185">Reference proteome</keyword>
<dbReference type="PANTHER" id="PTHR42856:SF1">
    <property type="entry name" value="ACYL-COENZYME A THIOESTERASE PAAI"/>
    <property type="match status" value="1"/>
</dbReference>
<dbReference type="InterPro" id="IPR011973">
    <property type="entry name" value="PaaD"/>
</dbReference>
<accession>A0A1M7Q929</accession>
<dbReference type="NCBIfam" id="TIGR02286">
    <property type="entry name" value="PaaD"/>
    <property type="match status" value="1"/>
</dbReference>
<feature type="domain" description="Thioesterase" evidence="3">
    <location>
        <begin position="81"/>
        <end position="155"/>
    </location>
</feature>
<dbReference type="InterPro" id="IPR029069">
    <property type="entry name" value="HotDog_dom_sf"/>
</dbReference>
<dbReference type="CDD" id="cd03443">
    <property type="entry name" value="PaaI_thioesterase"/>
    <property type="match status" value="1"/>
</dbReference>
<dbReference type="Proteomes" id="UP000184339">
    <property type="component" value="Unassembled WGS sequence"/>
</dbReference>
<evidence type="ECO:0000256" key="1">
    <source>
        <dbReference type="ARBA" id="ARBA00008324"/>
    </source>
</evidence>
<dbReference type="OrthoDB" id="32575at2"/>
<evidence type="ECO:0000259" key="3">
    <source>
        <dbReference type="Pfam" id="PF03061"/>
    </source>
</evidence>
<dbReference type="GO" id="GO:0016289">
    <property type="term" value="F:acyl-CoA hydrolase activity"/>
    <property type="evidence" value="ECO:0007669"/>
    <property type="project" value="TreeGrafter"/>
</dbReference>
<dbReference type="PANTHER" id="PTHR42856">
    <property type="entry name" value="ACYL-COENZYME A THIOESTERASE PAAI"/>
    <property type="match status" value="1"/>
</dbReference>
<organism evidence="4 5">
    <name type="scientific">Duganella sacchari</name>
    <dbReference type="NCBI Taxonomy" id="551987"/>
    <lineage>
        <taxon>Bacteria</taxon>
        <taxon>Pseudomonadati</taxon>
        <taxon>Pseudomonadota</taxon>
        <taxon>Betaproteobacteria</taxon>
        <taxon>Burkholderiales</taxon>
        <taxon>Oxalobacteraceae</taxon>
        <taxon>Telluria group</taxon>
        <taxon>Duganella</taxon>
    </lineage>
</organism>
<gene>
    <name evidence="4" type="ORF">SAMN05192549_106384</name>
</gene>
<dbReference type="Gene3D" id="3.10.129.10">
    <property type="entry name" value="Hotdog Thioesterase"/>
    <property type="match status" value="1"/>
</dbReference>
<evidence type="ECO:0000313" key="5">
    <source>
        <dbReference type="Proteomes" id="UP000184339"/>
    </source>
</evidence>
<dbReference type="EMBL" id="FRCX01000006">
    <property type="protein sequence ID" value="SHN27184.1"/>
    <property type="molecule type" value="Genomic_DNA"/>
</dbReference>
<proteinExistence type="inferred from homology"/>
<dbReference type="RefSeq" id="WP_084560181.1">
    <property type="nucleotide sequence ID" value="NZ_FRCX01000006.1"/>
</dbReference>